<dbReference type="SMART" id="SM00415">
    <property type="entry name" value="HSF"/>
    <property type="match status" value="1"/>
</dbReference>
<evidence type="ECO:0000313" key="9">
    <source>
        <dbReference type="EMBL" id="RWS14126.1"/>
    </source>
</evidence>
<feature type="domain" description="HSF-type DNA-binding" evidence="7">
    <location>
        <begin position="144"/>
        <end position="247"/>
    </location>
</feature>
<feature type="compositionally biased region" description="Basic and acidic residues" evidence="6">
    <location>
        <begin position="368"/>
        <end position="378"/>
    </location>
</feature>
<dbReference type="GO" id="GO:0005634">
    <property type="term" value="C:nucleus"/>
    <property type="evidence" value="ECO:0007669"/>
    <property type="project" value="UniProtKB-SubCell"/>
</dbReference>
<evidence type="ECO:0000313" key="10">
    <source>
        <dbReference type="Proteomes" id="UP000285301"/>
    </source>
</evidence>
<evidence type="ECO:0000256" key="4">
    <source>
        <dbReference type="ARBA" id="ARBA00023242"/>
    </source>
</evidence>
<organism evidence="8 10">
    <name type="scientific">Dinothrombium tinctorium</name>
    <dbReference type="NCBI Taxonomy" id="1965070"/>
    <lineage>
        <taxon>Eukaryota</taxon>
        <taxon>Metazoa</taxon>
        <taxon>Ecdysozoa</taxon>
        <taxon>Arthropoda</taxon>
        <taxon>Chelicerata</taxon>
        <taxon>Arachnida</taxon>
        <taxon>Acari</taxon>
        <taxon>Acariformes</taxon>
        <taxon>Trombidiformes</taxon>
        <taxon>Prostigmata</taxon>
        <taxon>Anystina</taxon>
        <taxon>Parasitengona</taxon>
        <taxon>Trombidioidea</taxon>
        <taxon>Trombidiidae</taxon>
        <taxon>Dinothrombium</taxon>
    </lineage>
</organism>
<dbReference type="EMBL" id="NCKU01000796">
    <property type="protein sequence ID" value="RWS14126.1"/>
    <property type="molecule type" value="Genomic_DNA"/>
</dbReference>
<comment type="subcellular location">
    <subcellularLocation>
        <location evidence="1">Nucleus</location>
    </subcellularLocation>
</comment>
<feature type="region of interest" description="Disordered" evidence="6">
    <location>
        <begin position="430"/>
        <end position="452"/>
    </location>
</feature>
<gene>
    <name evidence="9" type="ORF">B4U79_08309</name>
    <name evidence="8" type="ORF">B4U79_12992</name>
</gene>
<keyword evidence="8" id="KW-0346">Stress response</keyword>
<dbReference type="EMBL" id="NCKU01000797">
    <property type="protein sequence ID" value="RWS14121.1"/>
    <property type="molecule type" value="Genomic_DNA"/>
</dbReference>
<feature type="compositionally biased region" description="Basic and acidic residues" evidence="6">
    <location>
        <begin position="323"/>
        <end position="340"/>
    </location>
</feature>
<proteinExistence type="inferred from homology"/>
<evidence type="ECO:0000313" key="8">
    <source>
        <dbReference type="EMBL" id="RWS14121.1"/>
    </source>
</evidence>
<evidence type="ECO:0000256" key="1">
    <source>
        <dbReference type="ARBA" id="ARBA00004123"/>
    </source>
</evidence>
<reference evidence="8 10" key="1">
    <citation type="journal article" date="2018" name="Gigascience">
        <title>Genomes of trombidid mites reveal novel predicted allergens and laterally-transferred genes associated with secondary metabolism.</title>
        <authorList>
            <person name="Dong X."/>
            <person name="Chaisiri K."/>
            <person name="Xia D."/>
            <person name="Armstrong S.D."/>
            <person name="Fang Y."/>
            <person name="Donnelly M.J."/>
            <person name="Kadowaki T."/>
            <person name="McGarry J.W."/>
            <person name="Darby A.C."/>
            <person name="Makepeace B.L."/>
        </authorList>
    </citation>
    <scope>NUCLEOTIDE SEQUENCE [LARGE SCALE GENOMIC DNA]</scope>
    <source>
        <strain evidence="8">UoL-WK</strain>
    </source>
</reference>
<protein>
    <submittedName>
        <fullName evidence="8">Heat shock factor protein 5-like protein</fullName>
    </submittedName>
</protein>
<dbReference type="PANTHER" id="PTHR10015:SF465">
    <property type="entry name" value="HSF-TYPE DNA-BINDING DOMAIN-CONTAINING PROTEIN"/>
    <property type="match status" value="1"/>
</dbReference>
<comment type="caution">
    <text evidence="8">The sequence shown here is derived from an EMBL/GenBank/DDBJ whole genome shotgun (WGS) entry which is preliminary data.</text>
</comment>
<dbReference type="InterPro" id="IPR036388">
    <property type="entry name" value="WH-like_DNA-bd_sf"/>
</dbReference>
<evidence type="ECO:0000256" key="5">
    <source>
        <dbReference type="RuleBase" id="RU004020"/>
    </source>
</evidence>
<keyword evidence="3" id="KW-0238">DNA-binding</keyword>
<evidence type="ECO:0000259" key="7">
    <source>
        <dbReference type="SMART" id="SM00415"/>
    </source>
</evidence>
<evidence type="ECO:0000256" key="2">
    <source>
        <dbReference type="ARBA" id="ARBA00006403"/>
    </source>
</evidence>
<dbReference type="InterPro" id="IPR036390">
    <property type="entry name" value="WH_DNA-bd_sf"/>
</dbReference>
<feature type="region of interest" description="Disordered" evidence="6">
    <location>
        <begin position="323"/>
        <end position="346"/>
    </location>
</feature>
<dbReference type="Proteomes" id="UP000285301">
    <property type="component" value="Unassembled WGS sequence"/>
</dbReference>
<evidence type="ECO:0000256" key="3">
    <source>
        <dbReference type="ARBA" id="ARBA00023125"/>
    </source>
</evidence>
<dbReference type="PANTHER" id="PTHR10015">
    <property type="entry name" value="HEAT SHOCK TRANSCRIPTION FACTOR"/>
    <property type="match status" value="1"/>
</dbReference>
<feature type="compositionally biased region" description="Basic and acidic residues" evidence="6">
    <location>
        <begin position="396"/>
        <end position="406"/>
    </location>
</feature>
<keyword evidence="4" id="KW-0539">Nucleus</keyword>
<name>A0A443RFS4_9ACAR</name>
<dbReference type="STRING" id="1965070.A0A443RFS4"/>
<dbReference type="AlphaFoldDB" id="A0A443RFS4"/>
<dbReference type="GO" id="GO:0043565">
    <property type="term" value="F:sequence-specific DNA binding"/>
    <property type="evidence" value="ECO:0007669"/>
    <property type="project" value="InterPro"/>
</dbReference>
<dbReference type="GO" id="GO:0003700">
    <property type="term" value="F:DNA-binding transcription factor activity"/>
    <property type="evidence" value="ECO:0007669"/>
    <property type="project" value="InterPro"/>
</dbReference>
<dbReference type="Gene3D" id="1.10.10.10">
    <property type="entry name" value="Winged helix-like DNA-binding domain superfamily/Winged helix DNA-binding domain"/>
    <property type="match status" value="1"/>
</dbReference>
<accession>A0A443RFS4</accession>
<feature type="region of interest" description="Disordered" evidence="6">
    <location>
        <begin position="97"/>
        <end position="121"/>
    </location>
</feature>
<reference evidence="8" key="2">
    <citation type="submission" date="2018-11" db="EMBL/GenBank/DDBJ databases">
        <title>Trombidioid mite genomics.</title>
        <authorList>
            <person name="Dong X."/>
        </authorList>
    </citation>
    <scope>NUCLEOTIDE SEQUENCE</scope>
    <source>
        <strain evidence="8">UoL-WK</strain>
    </source>
</reference>
<keyword evidence="10" id="KW-1185">Reference proteome</keyword>
<comment type="similarity">
    <text evidence="2 5">Belongs to the HSF family.</text>
</comment>
<dbReference type="Pfam" id="PF00447">
    <property type="entry name" value="HSF_DNA-bind"/>
    <property type="match status" value="1"/>
</dbReference>
<dbReference type="SUPFAM" id="SSF46785">
    <property type="entry name" value="Winged helix' DNA-binding domain"/>
    <property type="match status" value="1"/>
</dbReference>
<dbReference type="InterPro" id="IPR000232">
    <property type="entry name" value="HSF_DNA-bd"/>
</dbReference>
<dbReference type="OrthoDB" id="6418155at2759"/>
<evidence type="ECO:0000256" key="6">
    <source>
        <dbReference type="SAM" id="MobiDB-lite"/>
    </source>
</evidence>
<feature type="compositionally biased region" description="Low complexity" evidence="6">
    <location>
        <begin position="432"/>
        <end position="447"/>
    </location>
</feature>
<sequence length="500" mass="57432">MCTPYGFFDSYASINQLSQIGELFRDERSDGNLHSTSVGCNSVTDCERSEQYEHYLFMADDTECNLKFDSDYATSDCRQAESGWYCDEKREKHFHFDSEDSSKHRTKSKAIESTHRNENEKRNCAAEEIQTNHSVHNSSSKGPHFLKFPQKLWNIINSQNDAIKWGANGETIIINYDLFQDQYLSENRSVFKTRNVASFIRQLNLYGFRKVNHSLSNVKSGNQNSHEFKHQYFKLGREDLLQEVTRKYSASSTSLMSFPISRGSAMRTRTASNSLPFRTVKRLVFSDKARNKRRKNGWKVSTYNTVESYGKFRGNAVKGADGKLEIMSRKNENENEKESNDCMGKQVTNKMEKYHRLFDDVLNKQREAYSGKAEKNDNLKTASKKKSQDSNSKSKPKYDINAENKYLDDSEEATNYYERQTETASCYEQYWPSQSSQPQSSGNSSGNVTLIMDPSITPTKAQSINHQATEDVIYDSVIEQYDDFLAGGDSAALPFLYIHH</sequence>
<feature type="region of interest" description="Disordered" evidence="6">
    <location>
        <begin position="368"/>
        <end position="406"/>
    </location>
</feature>